<dbReference type="PANTHER" id="PTHR13771">
    <property type="entry name" value="INTERCELLULAR ADHESION MOLECULE"/>
    <property type="match status" value="1"/>
</dbReference>
<dbReference type="InterPro" id="IPR013162">
    <property type="entry name" value="CD80_C2-set"/>
</dbReference>
<dbReference type="Ensembl" id="ENSCPBT00000003222.1">
    <property type="protein sequence ID" value="ENSCPBP00000002641.1"/>
    <property type="gene ID" value="ENSCPBG00000002118.1"/>
</dbReference>
<dbReference type="GO" id="GO:0005178">
    <property type="term" value="F:integrin binding"/>
    <property type="evidence" value="ECO:0007669"/>
    <property type="project" value="InterPro"/>
</dbReference>
<evidence type="ECO:0000313" key="4">
    <source>
        <dbReference type="Ensembl" id="ENSCPBP00000002641.1"/>
    </source>
</evidence>
<dbReference type="PANTHER" id="PTHR13771:SF9">
    <property type="entry name" value="INTERCELLULAR ADHESION MOLECULE 5"/>
    <property type="match status" value="1"/>
</dbReference>
<dbReference type="GO" id="GO:0007155">
    <property type="term" value="P:cell adhesion"/>
    <property type="evidence" value="ECO:0007669"/>
    <property type="project" value="InterPro"/>
</dbReference>
<feature type="region of interest" description="Disordered" evidence="2">
    <location>
        <begin position="129"/>
        <end position="153"/>
    </location>
</feature>
<keyword evidence="1" id="KW-1015">Disulfide bond</keyword>
<reference evidence="4" key="1">
    <citation type="submission" date="2025-08" db="UniProtKB">
        <authorList>
            <consortium name="Ensembl"/>
        </authorList>
    </citation>
    <scope>IDENTIFICATION</scope>
</reference>
<evidence type="ECO:0000256" key="2">
    <source>
        <dbReference type="SAM" id="MobiDB-lite"/>
    </source>
</evidence>
<sequence>PFSSTRVYGIQLTDLRAYNVTCRVLNVAPVTHLTVTLRRGGETLHTETFQSHTGTGPDNITVITEITPQRRDHGQEITCHTALDLTPHGSHFENSSSAVELKVYGEFPHAPCARHTVPPCTRDTAPCARHTVPPRCGTGPRAASGSWGKRGQS</sequence>
<dbReference type="Proteomes" id="UP000694380">
    <property type="component" value="Unplaced"/>
</dbReference>
<dbReference type="Pfam" id="PF08205">
    <property type="entry name" value="C2-set_2"/>
    <property type="match status" value="1"/>
</dbReference>
<dbReference type="GO" id="GO:0005886">
    <property type="term" value="C:plasma membrane"/>
    <property type="evidence" value="ECO:0007669"/>
    <property type="project" value="TreeGrafter"/>
</dbReference>
<proteinExistence type="predicted"/>
<protein>
    <recommendedName>
        <fullName evidence="3">CD80-like immunoglobulin C2-set domain-containing protein</fullName>
    </recommendedName>
</protein>
<dbReference type="InterPro" id="IPR013783">
    <property type="entry name" value="Ig-like_fold"/>
</dbReference>
<keyword evidence="5" id="KW-1185">Reference proteome</keyword>
<dbReference type="InterPro" id="IPR036179">
    <property type="entry name" value="Ig-like_dom_sf"/>
</dbReference>
<organism evidence="4 5">
    <name type="scientific">Chrysemys picta bellii</name>
    <name type="common">Western painted turtle</name>
    <name type="synonym">Emys bellii</name>
    <dbReference type="NCBI Taxonomy" id="8478"/>
    <lineage>
        <taxon>Eukaryota</taxon>
        <taxon>Metazoa</taxon>
        <taxon>Chordata</taxon>
        <taxon>Craniata</taxon>
        <taxon>Vertebrata</taxon>
        <taxon>Euteleostomi</taxon>
        <taxon>Archelosauria</taxon>
        <taxon>Testudinata</taxon>
        <taxon>Testudines</taxon>
        <taxon>Cryptodira</taxon>
        <taxon>Durocryptodira</taxon>
        <taxon>Testudinoidea</taxon>
        <taxon>Emydidae</taxon>
        <taxon>Chrysemys</taxon>
    </lineage>
</organism>
<dbReference type="InterPro" id="IPR047012">
    <property type="entry name" value="ICAM_VCAM"/>
</dbReference>
<evidence type="ECO:0000256" key="1">
    <source>
        <dbReference type="ARBA" id="ARBA00023157"/>
    </source>
</evidence>
<dbReference type="AlphaFoldDB" id="A0A8C3F422"/>
<evidence type="ECO:0000259" key="3">
    <source>
        <dbReference type="Pfam" id="PF08205"/>
    </source>
</evidence>
<dbReference type="Gene3D" id="2.60.40.10">
    <property type="entry name" value="Immunoglobulins"/>
    <property type="match status" value="1"/>
</dbReference>
<reference evidence="4" key="2">
    <citation type="submission" date="2025-09" db="UniProtKB">
        <authorList>
            <consortium name="Ensembl"/>
        </authorList>
    </citation>
    <scope>IDENTIFICATION</scope>
</reference>
<feature type="domain" description="CD80-like immunoglobulin C2-set" evidence="3">
    <location>
        <begin position="18"/>
        <end position="80"/>
    </location>
</feature>
<name>A0A8C3F422_CHRPI</name>
<evidence type="ECO:0000313" key="5">
    <source>
        <dbReference type="Proteomes" id="UP000694380"/>
    </source>
</evidence>
<dbReference type="SUPFAM" id="SSF48726">
    <property type="entry name" value="Immunoglobulin"/>
    <property type="match status" value="1"/>
</dbReference>
<accession>A0A8C3F422</accession>